<dbReference type="GO" id="GO:0046512">
    <property type="term" value="P:sphingosine biosynthetic process"/>
    <property type="evidence" value="ECO:0007669"/>
    <property type="project" value="TreeGrafter"/>
</dbReference>
<dbReference type="AlphaFoldDB" id="A0AAW1NF20"/>
<feature type="binding site" evidence="5">
    <location>
        <position position="116"/>
    </location>
    <ligand>
        <name>Zn(2+)</name>
        <dbReference type="ChEBI" id="CHEBI:29105"/>
    </ligand>
</feature>
<dbReference type="GO" id="GO:0005576">
    <property type="term" value="C:extracellular region"/>
    <property type="evidence" value="ECO:0007669"/>
    <property type="project" value="TreeGrafter"/>
</dbReference>
<gene>
    <name evidence="10" type="ORF">WJX73_002285</name>
</gene>
<dbReference type="EMBL" id="JALJOQ010000298">
    <property type="protein sequence ID" value="KAK9785596.1"/>
    <property type="molecule type" value="Genomic_DNA"/>
</dbReference>
<comment type="caution">
    <text evidence="10">The sequence shown here is derived from an EMBL/GenBank/DDBJ whole genome shotgun (WGS) entry which is preliminary data.</text>
</comment>
<dbReference type="GO" id="GO:0017040">
    <property type="term" value="F:N-acylsphingosine amidohydrolase activity"/>
    <property type="evidence" value="ECO:0007669"/>
    <property type="project" value="UniProtKB-EC"/>
</dbReference>
<dbReference type="Pfam" id="PF17048">
    <property type="entry name" value="Ceramidse_alk_C"/>
    <property type="match status" value="1"/>
</dbReference>
<dbReference type="GO" id="GO:0046872">
    <property type="term" value="F:metal ion binding"/>
    <property type="evidence" value="ECO:0007669"/>
    <property type="project" value="UniProtKB-KW"/>
</dbReference>
<dbReference type="PANTHER" id="PTHR12670:SF1">
    <property type="entry name" value="NEUTRAL CERAMIDASE"/>
    <property type="match status" value="1"/>
</dbReference>
<dbReference type="InterPro" id="IPR031331">
    <property type="entry name" value="NEUT/ALK_ceramidase_C"/>
</dbReference>
<feature type="binding site" evidence="5">
    <location>
        <position position="225"/>
    </location>
    <ligand>
        <name>Zn(2+)</name>
        <dbReference type="ChEBI" id="CHEBI:29105"/>
    </ligand>
</feature>
<keyword evidence="5" id="KW-0479">Metal-binding</keyword>
<dbReference type="GO" id="GO:0016020">
    <property type="term" value="C:membrane"/>
    <property type="evidence" value="ECO:0007669"/>
    <property type="project" value="GOC"/>
</dbReference>
<reference evidence="10 11" key="1">
    <citation type="journal article" date="2024" name="Nat. Commun.">
        <title>Phylogenomics reveals the evolutionary origins of lichenization in chlorophyte algae.</title>
        <authorList>
            <person name="Puginier C."/>
            <person name="Libourel C."/>
            <person name="Otte J."/>
            <person name="Skaloud P."/>
            <person name="Haon M."/>
            <person name="Grisel S."/>
            <person name="Petersen M."/>
            <person name="Berrin J.G."/>
            <person name="Delaux P.M."/>
            <person name="Dal Grande F."/>
            <person name="Keller J."/>
        </authorList>
    </citation>
    <scope>NUCLEOTIDE SEQUENCE [LARGE SCALE GENOMIC DNA]</scope>
    <source>
        <strain evidence="10 11">SAG 2036</strain>
    </source>
</reference>
<dbReference type="Gene3D" id="2.60.40.2300">
    <property type="entry name" value="Neutral/alkaline non-lysosomal ceramidase, C-terminal domain"/>
    <property type="match status" value="1"/>
</dbReference>
<evidence type="ECO:0000256" key="6">
    <source>
        <dbReference type="SAM" id="MobiDB-lite"/>
    </source>
</evidence>
<evidence type="ECO:0000259" key="8">
    <source>
        <dbReference type="Pfam" id="PF04734"/>
    </source>
</evidence>
<dbReference type="Pfam" id="PF04734">
    <property type="entry name" value="Ceramidase_alk"/>
    <property type="match status" value="1"/>
</dbReference>
<evidence type="ECO:0000256" key="2">
    <source>
        <dbReference type="ARBA" id="ARBA00011891"/>
    </source>
</evidence>
<sequence length="1056" mass="115813">MQTVFIFLTAICCSVLASPTSAYLVGTGKADITGPAADVNLMGYASPGQLAAGIYTRLYARAFMIADQADPSKRFVFVNMDACMAAQGVTLAVLHKLKEQYKGVYTEQNVALSGIHTHSGPGGYLQYVLYDITSLGFVQQSFDALVDGIVEAIAQAHDSLAPGHLQVTQGELLEANINRSPTAYEANPAEERARFDHDTDKTLTLLKLLDAQGMGVGAVAWYAVHCTSINNTNSLISGDNKGAAAQLFSKWAASEDAASANVSKSIVAAFAQSNVGDTSPNTAGAFCADTGLPCSREHSLCNGRNEQCIGRGPAWKADDHGFLSNEIIAGYQADKASELWKGSADALSGAVESRHAYLDMSSIEVLASNYTRAGRTCKPAMGFSFAAGTTDGPGAFDFKQGDNNGTLFWRLVRSFIHIPTAEQADCHAPKPILLDTGNINIPYAWQPSIVEISVLRAGQLVILCVPGEFTTMAGRRLRQAIYDQVAPVWGDTVTVVIAGLSNTYSGYITTFEEYQVQRFEAAATAYGPHTLDAYVQEFMKLTQAMTEGKATEPGPSPPDLGPKQWSFLPPVVIDSTPSGKGFGSVVADVPPREYKVGDTVTAVFQSACPRNDIRRGGSFLAVERQQGASWDTVFTDNDMSTKQSTEEEDFTQFLDDGASPSDIWPVVAERIWRLPDGRKRALGYVGHWLFYSADGCTGQELTRSFRCLRSYCSYEGEGGQPGTVVLRNFHERQPGLERVHEREQDGLYESVHHRSLRDPYFSCSMQLEEEEKAKGLPSSMFWRVIPITLKGETSCRMPPALPPNPLEAFAGEGQYPNWSPMSMAGAVWAFEGFITDGKNRWSLGPLYSMQSLRLISHFIIREYEVAVDASKPVLFREEDFEDERPRLSNNPADWLEGRDWKGSMTEIFWDDDGQMTALRPRPTTWAPPDASNQLCRLFCYPDEMYSYYPLRLTPAEDPGPPLGKRFEIGGMMRCHQEFRRLILRYGPSGVAESLCLEVFAPENLERQFSGRQRKSLDIRSARSRRFLGMDGGRPETTAADILDHSTPASGAPIAPI</sequence>
<dbReference type="Proteomes" id="UP001465755">
    <property type="component" value="Unassembled WGS sequence"/>
</dbReference>
<keyword evidence="7" id="KW-0732">Signal</keyword>
<evidence type="ECO:0000256" key="7">
    <source>
        <dbReference type="SAM" id="SignalP"/>
    </source>
</evidence>
<evidence type="ECO:0000256" key="3">
    <source>
        <dbReference type="ARBA" id="ARBA00022801"/>
    </source>
</evidence>
<dbReference type="GO" id="GO:0046514">
    <property type="term" value="P:ceramide catabolic process"/>
    <property type="evidence" value="ECO:0007669"/>
    <property type="project" value="InterPro"/>
</dbReference>
<feature type="active site" description="Nucleophile" evidence="4">
    <location>
        <position position="279"/>
    </location>
</feature>
<protein>
    <recommendedName>
        <fullName evidence="2">ceramidase</fullName>
        <ecNumber evidence="2">3.5.1.23</ecNumber>
    </recommendedName>
</protein>
<keyword evidence="5" id="KW-0862">Zinc</keyword>
<keyword evidence="3" id="KW-0378">Hydrolase</keyword>
<keyword evidence="11" id="KW-1185">Reference proteome</keyword>
<evidence type="ECO:0000313" key="10">
    <source>
        <dbReference type="EMBL" id="KAK9785596.1"/>
    </source>
</evidence>
<evidence type="ECO:0000256" key="1">
    <source>
        <dbReference type="ARBA" id="ARBA00009835"/>
    </source>
</evidence>
<dbReference type="PANTHER" id="PTHR12670">
    <property type="entry name" value="CERAMIDASE"/>
    <property type="match status" value="1"/>
</dbReference>
<feature type="binding site" evidence="5">
    <location>
        <position position="507"/>
    </location>
    <ligand>
        <name>Zn(2+)</name>
        <dbReference type="ChEBI" id="CHEBI:29105"/>
    </ligand>
</feature>
<feature type="signal peptide" evidence="7">
    <location>
        <begin position="1"/>
        <end position="22"/>
    </location>
</feature>
<comment type="cofactor">
    <cofactor evidence="5">
        <name>Zn(2+)</name>
        <dbReference type="ChEBI" id="CHEBI:29105"/>
    </cofactor>
    <text evidence="5">Binds 1 zinc ion per subunit.</text>
</comment>
<organism evidence="10 11">
    <name type="scientific">Symbiochloris irregularis</name>
    <dbReference type="NCBI Taxonomy" id="706552"/>
    <lineage>
        <taxon>Eukaryota</taxon>
        <taxon>Viridiplantae</taxon>
        <taxon>Chlorophyta</taxon>
        <taxon>core chlorophytes</taxon>
        <taxon>Trebouxiophyceae</taxon>
        <taxon>Trebouxiales</taxon>
        <taxon>Trebouxiaceae</taxon>
        <taxon>Symbiochloris</taxon>
    </lineage>
</organism>
<evidence type="ECO:0000313" key="11">
    <source>
        <dbReference type="Proteomes" id="UP001465755"/>
    </source>
</evidence>
<comment type="similarity">
    <text evidence="1">Belongs to the neutral ceramidase family.</text>
</comment>
<dbReference type="InterPro" id="IPR038445">
    <property type="entry name" value="NCDase_C_sf"/>
</dbReference>
<evidence type="ECO:0000256" key="4">
    <source>
        <dbReference type="PIRSR" id="PIRSR606823-1"/>
    </source>
</evidence>
<feature type="chain" id="PRO_5043721584" description="ceramidase" evidence="7">
    <location>
        <begin position="23"/>
        <end position="1056"/>
    </location>
</feature>
<dbReference type="InterPro" id="IPR031329">
    <property type="entry name" value="NEUT/ALK_ceramidase_N"/>
</dbReference>
<accession>A0AAW1NF20</accession>
<dbReference type="EC" id="3.5.1.23" evidence="2"/>
<evidence type="ECO:0000259" key="9">
    <source>
        <dbReference type="Pfam" id="PF17048"/>
    </source>
</evidence>
<feature type="domain" description="Neutral/alkaline non-lysosomal ceramidase C-terminal" evidence="9">
    <location>
        <begin position="538"/>
        <end position="644"/>
    </location>
</feature>
<proteinExistence type="inferred from homology"/>
<feature type="binding site" evidence="5">
    <location>
        <position position="468"/>
    </location>
    <ligand>
        <name>Zn(2+)</name>
        <dbReference type="ChEBI" id="CHEBI:29105"/>
    </ligand>
</feature>
<dbReference type="GO" id="GO:0042759">
    <property type="term" value="P:long-chain fatty acid biosynthetic process"/>
    <property type="evidence" value="ECO:0007669"/>
    <property type="project" value="TreeGrafter"/>
</dbReference>
<name>A0AAW1NF20_9CHLO</name>
<dbReference type="InterPro" id="IPR006823">
    <property type="entry name" value="Ceramidase_alk"/>
</dbReference>
<feature type="domain" description="Neutral/alkaline non-lysosomal ceramidase N-terminal" evidence="8">
    <location>
        <begin position="23"/>
        <end position="536"/>
    </location>
</feature>
<feature type="region of interest" description="Disordered" evidence="6">
    <location>
        <begin position="1026"/>
        <end position="1056"/>
    </location>
</feature>
<evidence type="ECO:0000256" key="5">
    <source>
        <dbReference type="PIRSR" id="PIRSR606823-2"/>
    </source>
</evidence>